<evidence type="ECO:0000259" key="2">
    <source>
        <dbReference type="Pfam" id="PF14302"/>
    </source>
</evidence>
<evidence type="ECO:0000313" key="3">
    <source>
        <dbReference type="EMBL" id="QSP93963.1"/>
    </source>
</evidence>
<dbReference type="Gene3D" id="2.40.128.270">
    <property type="match status" value="1"/>
</dbReference>
<dbReference type="Pfam" id="PF14302">
    <property type="entry name" value="DUF4377"/>
    <property type="match status" value="1"/>
</dbReference>
<sequence length="210" mass="23473">MTTELNEGEAVYWVNSLKAECVGVGPMHCLQVQKGETFEPDGWTLFYAPIEGFDYEAGYLYRLVVKEESIPAEQVPADASSIRYTLVRILDKEPDTKLRLNDLWVLESMGGIALALDDERQRPRMELDLAKMSVMGFDGCNNFRGAIERLDSSEIVFGPIAGTRKACVDMRISGQFNQSLNQVRGYTLKGTKLFLLDEAGGELLGFQKTD</sequence>
<organism evidence="3 4">
    <name type="scientific">Marinobacter salinisoli</name>
    <dbReference type="NCBI Taxonomy" id="2769486"/>
    <lineage>
        <taxon>Bacteria</taxon>
        <taxon>Pseudomonadati</taxon>
        <taxon>Pseudomonadota</taxon>
        <taxon>Gammaproteobacteria</taxon>
        <taxon>Pseudomonadales</taxon>
        <taxon>Marinobacteraceae</taxon>
        <taxon>Marinobacter</taxon>
    </lineage>
</organism>
<dbReference type="InterPro" id="IPR053147">
    <property type="entry name" value="Hsp_HslJ-like"/>
</dbReference>
<feature type="domain" description="DUF306" evidence="1">
    <location>
        <begin position="102"/>
        <end position="206"/>
    </location>
</feature>
<evidence type="ECO:0000259" key="1">
    <source>
        <dbReference type="Pfam" id="PF03724"/>
    </source>
</evidence>
<dbReference type="EMBL" id="CP071247">
    <property type="protein sequence ID" value="QSP93963.1"/>
    <property type="molecule type" value="Genomic_DNA"/>
</dbReference>
<dbReference type="InterPro" id="IPR025485">
    <property type="entry name" value="DUF4377"/>
</dbReference>
<keyword evidence="4" id="KW-1185">Reference proteome</keyword>
<dbReference type="Proteomes" id="UP000663555">
    <property type="component" value="Chromosome"/>
</dbReference>
<accession>A0ABX7MUM9</accession>
<proteinExistence type="predicted"/>
<dbReference type="Pfam" id="PF03724">
    <property type="entry name" value="META"/>
    <property type="match status" value="1"/>
</dbReference>
<dbReference type="InterPro" id="IPR038670">
    <property type="entry name" value="HslJ-like_sf"/>
</dbReference>
<feature type="domain" description="DUF4377" evidence="2">
    <location>
        <begin position="13"/>
        <end position="92"/>
    </location>
</feature>
<dbReference type="PANTHER" id="PTHR35535">
    <property type="entry name" value="HEAT SHOCK PROTEIN HSLJ"/>
    <property type="match status" value="1"/>
</dbReference>
<name>A0ABX7MUM9_9GAMM</name>
<gene>
    <name evidence="3" type="ORF">LPB19_12255</name>
</gene>
<protein>
    <submittedName>
        <fullName evidence="3">DUF4377 domain-containing protein</fullName>
    </submittedName>
</protein>
<dbReference type="PANTHER" id="PTHR35535:SF1">
    <property type="entry name" value="HEAT SHOCK PROTEIN HSLJ"/>
    <property type="match status" value="1"/>
</dbReference>
<dbReference type="InterPro" id="IPR005184">
    <property type="entry name" value="DUF306_Meta_HslJ"/>
</dbReference>
<dbReference type="RefSeq" id="WP_206643185.1">
    <property type="nucleotide sequence ID" value="NZ_CP071247.1"/>
</dbReference>
<reference evidence="3 4" key="1">
    <citation type="submission" date="2021-03" db="EMBL/GenBank/DDBJ databases">
        <title>Genome sequencing of Marinobacter sp. LPB0319.</title>
        <authorList>
            <person name="Kim J."/>
        </authorList>
    </citation>
    <scope>NUCLEOTIDE SEQUENCE [LARGE SCALE GENOMIC DNA]</scope>
    <source>
        <strain evidence="3 4">LPB0319</strain>
    </source>
</reference>
<evidence type="ECO:0000313" key="4">
    <source>
        <dbReference type="Proteomes" id="UP000663555"/>
    </source>
</evidence>